<keyword evidence="1" id="KW-0472">Membrane</keyword>
<organism evidence="2 3">
    <name type="scientific">Planctomicrobium piriforme</name>
    <dbReference type="NCBI Taxonomy" id="1576369"/>
    <lineage>
        <taxon>Bacteria</taxon>
        <taxon>Pseudomonadati</taxon>
        <taxon>Planctomycetota</taxon>
        <taxon>Planctomycetia</taxon>
        <taxon>Planctomycetales</taxon>
        <taxon>Planctomycetaceae</taxon>
        <taxon>Planctomicrobium</taxon>
    </lineage>
</organism>
<dbReference type="RefSeq" id="WP_092050054.1">
    <property type="nucleotide sequence ID" value="NZ_FOQD01000007.1"/>
</dbReference>
<keyword evidence="1" id="KW-0812">Transmembrane</keyword>
<feature type="transmembrane region" description="Helical" evidence="1">
    <location>
        <begin position="68"/>
        <end position="86"/>
    </location>
</feature>
<feature type="transmembrane region" description="Helical" evidence="1">
    <location>
        <begin position="182"/>
        <end position="203"/>
    </location>
</feature>
<dbReference type="Proteomes" id="UP000199518">
    <property type="component" value="Unassembled WGS sequence"/>
</dbReference>
<feature type="transmembrane region" description="Helical" evidence="1">
    <location>
        <begin position="248"/>
        <end position="269"/>
    </location>
</feature>
<feature type="transmembrane region" description="Helical" evidence="1">
    <location>
        <begin position="215"/>
        <end position="236"/>
    </location>
</feature>
<gene>
    <name evidence="2" type="ORF">SAMN05421753_107178</name>
</gene>
<feature type="transmembrane region" description="Helical" evidence="1">
    <location>
        <begin position="93"/>
        <end position="114"/>
    </location>
</feature>
<keyword evidence="1" id="KW-1133">Transmembrane helix</keyword>
<sequence length="287" mass="31846">MFLDKVSIICFLASYTVALAAELTQFWRRSAATRWATLLFAGAGLVAHTSYLISRSQQHDLPPLLGSTHDWLLVSAWLAMVLYLGVQFWNPQLSLGVFCLPVVVTLVIVSRFVSTSPNPQVGQLYVWSMLHASFWVFGILGVLLAFLVSLMYLAQHYRLKHKRSELPALHLFSLERLSRMNWWLVILSVPMLTLGMITGLWMIYLSKTGTHPVSLLSLTVAVNGAMWVAMAVLFGWMLGAKNPTGRVVAWRTALACLFMILTLFVMKLVSADGIHGPATTPVASSPL</sequence>
<evidence type="ECO:0000313" key="2">
    <source>
        <dbReference type="EMBL" id="SFI28446.1"/>
    </source>
</evidence>
<proteinExistence type="predicted"/>
<dbReference type="AlphaFoldDB" id="A0A1I3GYK4"/>
<accession>A0A1I3GYK4</accession>
<reference evidence="3" key="1">
    <citation type="submission" date="2016-10" db="EMBL/GenBank/DDBJ databases">
        <authorList>
            <person name="Varghese N."/>
            <person name="Submissions S."/>
        </authorList>
    </citation>
    <scope>NUCLEOTIDE SEQUENCE [LARGE SCALE GENOMIC DNA]</scope>
    <source>
        <strain evidence="3">DSM 26348</strain>
    </source>
</reference>
<keyword evidence="3" id="KW-1185">Reference proteome</keyword>
<dbReference type="STRING" id="1576369.SAMN05421753_107178"/>
<feature type="transmembrane region" description="Helical" evidence="1">
    <location>
        <begin position="35"/>
        <end position="53"/>
    </location>
</feature>
<protein>
    <submittedName>
        <fullName evidence="2">Cytochrome C assembly protein</fullName>
    </submittedName>
</protein>
<name>A0A1I3GYK4_9PLAN</name>
<feature type="transmembrane region" description="Helical" evidence="1">
    <location>
        <begin position="134"/>
        <end position="154"/>
    </location>
</feature>
<evidence type="ECO:0000256" key="1">
    <source>
        <dbReference type="SAM" id="Phobius"/>
    </source>
</evidence>
<dbReference type="EMBL" id="FOQD01000007">
    <property type="protein sequence ID" value="SFI28446.1"/>
    <property type="molecule type" value="Genomic_DNA"/>
</dbReference>
<evidence type="ECO:0000313" key="3">
    <source>
        <dbReference type="Proteomes" id="UP000199518"/>
    </source>
</evidence>